<proteinExistence type="predicted"/>
<organism evidence="1 2">
    <name type="scientific">Vigna unguiculata</name>
    <name type="common">Cowpea</name>
    <dbReference type="NCBI Taxonomy" id="3917"/>
    <lineage>
        <taxon>Eukaryota</taxon>
        <taxon>Viridiplantae</taxon>
        <taxon>Streptophyta</taxon>
        <taxon>Embryophyta</taxon>
        <taxon>Tracheophyta</taxon>
        <taxon>Spermatophyta</taxon>
        <taxon>Magnoliopsida</taxon>
        <taxon>eudicotyledons</taxon>
        <taxon>Gunneridae</taxon>
        <taxon>Pentapetalae</taxon>
        <taxon>rosids</taxon>
        <taxon>fabids</taxon>
        <taxon>Fabales</taxon>
        <taxon>Fabaceae</taxon>
        <taxon>Papilionoideae</taxon>
        <taxon>50 kb inversion clade</taxon>
        <taxon>NPAAA clade</taxon>
        <taxon>indigoferoid/millettioid clade</taxon>
        <taxon>Phaseoleae</taxon>
        <taxon>Vigna</taxon>
    </lineage>
</organism>
<sequence length="186" mass="20665">MDLPETRKCKVNARGDLVPNQCGEGDLVISTCSDELRDLRWSTKALLGRNPSAKSRRSFIFTWWCDEEGGNDEECGNRQSLSSSELGFLTSYEISGEEINSKNGVVVLERWSTKALLGRNPSAKSRRSFIFTWWCDEEGGNDEECGNRQSLSSSELGFCRVGGLQGLSSSEVGVCRVCVLFTYLSH</sequence>
<keyword evidence="2" id="KW-1185">Reference proteome</keyword>
<gene>
    <name evidence="1" type="ORF">DEO72_LG7g2005</name>
</gene>
<name>A0A4D6MLS1_VIGUN</name>
<dbReference type="EMBL" id="CP039351">
    <property type="protein sequence ID" value="QCE00715.1"/>
    <property type="molecule type" value="Genomic_DNA"/>
</dbReference>
<dbReference type="AlphaFoldDB" id="A0A4D6MLS1"/>
<reference evidence="1 2" key="1">
    <citation type="submission" date="2019-04" db="EMBL/GenBank/DDBJ databases">
        <title>An improved genome assembly and genetic linkage map for asparagus bean, Vigna unguiculata ssp. sesquipedialis.</title>
        <authorList>
            <person name="Xia Q."/>
            <person name="Zhang R."/>
            <person name="Dong Y."/>
        </authorList>
    </citation>
    <scope>NUCLEOTIDE SEQUENCE [LARGE SCALE GENOMIC DNA]</scope>
    <source>
        <tissue evidence="1">Leaf</tissue>
    </source>
</reference>
<accession>A0A4D6MLS1</accession>
<dbReference type="Proteomes" id="UP000501690">
    <property type="component" value="Linkage Group LG7"/>
</dbReference>
<evidence type="ECO:0000313" key="1">
    <source>
        <dbReference type="EMBL" id="QCE00715.1"/>
    </source>
</evidence>
<evidence type="ECO:0000313" key="2">
    <source>
        <dbReference type="Proteomes" id="UP000501690"/>
    </source>
</evidence>
<protein>
    <submittedName>
        <fullName evidence="1">Uncharacterized protein</fullName>
    </submittedName>
</protein>